<sequence>MTTVDAKLYTDYSPRMNKNYDLFLRIGVDGEPNVGKSRLIEKFAENDFKNGVYEENLHVYVTNTHINLENCTIKVEFLETADGLRKIEELSREYTNIDSNYVTNRIPIMIIANKWDEWDKNKQKNRND</sequence>
<dbReference type="AlphaFoldDB" id="A0A9N9HB95"/>
<dbReference type="EMBL" id="CAJVQA010008139">
    <property type="protein sequence ID" value="CAG8667154.1"/>
    <property type="molecule type" value="Genomic_DNA"/>
</dbReference>
<evidence type="ECO:0000313" key="1">
    <source>
        <dbReference type="EMBL" id="CAG8667154.1"/>
    </source>
</evidence>
<dbReference type="Gene3D" id="3.40.50.300">
    <property type="entry name" value="P-loop containing nucleotide triphosphate hydrolases"/>
    <property type="match status" value="1"/>
</dbReference>
<organism evidence="1 2">
    <name type="scientific">Cetraspora pellucida</name>
    <dbReference type="NCBI Taxonomy" id="1433469"/>
    <lineage>
        <taxon>Eukaryota</taxon>
        <taxon>Fungi</taxon>
        <taxon>Fungi incertae sedis</taxon>
        <taxon>Mucoromycota</taxon>
        <taxon>Glomeromycotina</taxon>
        <taxon>Glomeromycetes</taxon>
        <taxon>Diversisporales</taxon>
        <taxon>Gigasporaceae</taxon>
        <taxon>Cetraspora</taxon>
    </lineage>
</organism>
<dbReference type="Proteomes" id="UP000789759">
    <property type="component" value="Unassembled WGS sequence"/>
</dbReference>
<proteinExistence type="predicted"/>
<dbReference type="OrthoDB" id="2425617at2759"/>
<evidence type="ECO:0000313" key="2">
    <source>
        <dbReference type="Proteomes" id="UP000789759"/>
    </source>
</evidence>
<keyword evidence="2" id="KW-1185">Reference proteome</keyword>
<reference evidence="1" key="1">
    <citation type="submission" date="2021-06" db="EMBL/GenBank/DDBJ databases">
        <authorList>
            <person name="Kallberg Y."/>
            <person name="Tangrot J."/>
            <person name="Rosling A."/>
        </authorList>
    </citation>
    <scope>NUCLEOTIDE SEQUENCE</scope>
    <source>
        <strain evidence="1">FL966</strain>
    </source>
</reference>
<name>A0A9N9HB95_9GLOM</name>
<protein>
    <submittedName>
        <fullName evidence="1">2216_t:CDS:1</fullName>
    </submittedName>
</protein>
<gene>
    <name evidence="1" type="ORF">CPELLU_LOCUS10085</name>
</gene>
<comment type="caution">
    <text evidence="1">The sequence shown here is derived from an EMBL/GenBank/DDBJ whole genome shotgun (WGS) entry which is preliminary data.</text>
</comment>
<accession>A0A9N9HB95</accession>
<dbReference type="SUPFAM" id="SSF52540">
    <property type="entry name" value="P-loop containing nucleoside triphosphate hydrolases"/>
    <property type="match status" value="1"/>
</dbReference>
<dbReference type="InterPro" id="IPR027417">
    <property type="entry name" value="P-loop_NTPase"/>
</dbReference>